<dbReference type="RefSeq" id="WP_014619453.1">
    <property type="nucleotide sequence ID" value="NC_017575.1"/>
</dbReference>
<dbReference type="GeneID" id="61364714"/>
<evidence type="ECO:0000256" key="1">
    <source>
        <dbReference type="SAM" id="MobiDB-lite"/>
    </source>
</evidence>
<dbReference type="AlphaFoldDB" id="F6GBE0"/>
<dbReference type="EMBL" id="CP002820">
    <property type="protein sequence ID" value="AEG71870.1"/>
    <property type="molecule type" value="Genomic_DNA"/>
</dbReference>
<accession>F6GBE0</accession>
<evidence type="ECO:0000313" key="3">
    <source>
        <dbReference type="Proteomes" id="UP000007953"/>
    </source>
</evidence>
<dbReference type="NCBIfam" id="NF041338">
    <property type="entry name" value="XopE"/>
    <property type="match status" value="1"/>
</dbReference>
<sequence>MGCVSSKHSITSSTTATTVNTPERSEQPATDRASARHVSPLRADLPQRARRAGRRPLQLHEVQQVAYQLGMRVNGSPIESPRDRQRLADATATVHETRLALKRGRGNVDSDLRLSGGRSASYTALSYVLGEGDDDALAGSALAAGAGNCDHNGAINARRHAMRMEDGGQMMTVRDSEATHVYALYQPPPTAEGAAGGTGFGEHGPAPMVVLDSWADGPAVLLRHSHWAEGYGQSTEMLEQFDKPAAADALARANAFKGQIENPQTSLHAEACKWEAEFLRNPTPGAIYGTMPVIDPALAESVRRTLAEYSPRSQRALAADAAQQAYGLSVEQANAPQLTAAILEDAKRLDSLGRPALEF</sequence>
<proteinExistence type="predicted"/>
<dbReference type="KEGG" id="rsn:RSPO_m01235"/>
<keyword evidence="2" id="KW-0614">Plasmid</keyword>
<dbReference type="HOGENOM" id="CLU_042394_0_0_4"/>
<dbReference type="PATRIC" id="fig|1031711.3.peg.4430"/>
<name>F6GBE0_RALS8</name>
<geneLocation type="plasmid" evidence="3"/>
<reference evidence="2 3" key="1">
    <citation type="journal article" date="2011" name="J. Bacteriol.">
        <title>Complete genome sequence of the plant pathogen Ralstonia solanacearum strain Po82.</title>
        <authorList>
            <person name="Xu J."/>
            <person name="Zheng H.J."/>
            <person name="Liu L."/>
            <person name="Pan Z.C."/>
            <person name="Prior P."/>
            <person name="Tang B."/>
            <person name="Xu J.S."/>
            <person name="Zhang H."/>
            <person name="Tian Q."/>
            <person name="Zhang L.Q."/>
            <person name="Feng J."/>
        </authorList>
    </citation>
    <scope>NUCLEOTIDE SEQUENCE [LARGE SCALE GENOMIC DNA]</scope>
    <source>
        <strain evidence="3">Po82</strain>
    </source>
</reference>
<protein>
    <submittedName>
        <fullName evidence="2">Hypothethical protein</fullName>
    </submittedName>
</protein>
<feature type="compositionally biased region" description="Low complexity" evidence="1">
    <location>
        <begin position="1"/>
        <end position="18"/>
    </location>
</feature>
<gene>
    <name evidence="2" type="ordered locus">RSPO_m01235</name>
</gene>
<dbReference type="Proteomes" id="UP000007953">
    <property type="component" value="Plasmid megaplasmid"/>
</dbReference>
<organism evidence="2 3">
    <name type="scientific">Ralstonia solanacearum (strain Po82)</name>
    <dbReference type="NCBI Taxonomy" id="1031711"/>
    <lineage>
        <taxon>Bacteria</taxon>
        <taxon>Pseudomonadati</taxon>
        <taxon>Pseudomonadota</taxon>
        <taxon>Betaproteobacteria</taxon>
        <taxon>Burkholderiales</taxon>
        <taxon>Burkholderiaceae</taxon>
        <taxon>Ralstonia</taxon>
        <taxon>Ralstonia solanacearum species complex</taxon>
    </lineage>
</organism>
<feature type="region of interest" description="Disordered" evidence="1">
    <location>
        <begin position="1"/>
        <end position="55"/>
    </location>
</feature>
<evidence type="ECO:0000313" key="2">
    <source>
        <dbReference type="EMBL" id="AEG71870.1"/>
    </source>
</evidence>